<feature type="region of interest" description="Disordered" evidence="1">
    <location>
        <begin position="202"/>
        <end position="237"/>
    </location>
</feature>
<dbReference type="AlphaFoldDB" id="A0A6B0R540"/>
<dbReference type="GO" id="GO:0005886">
    <property type="term" value="C:plasma membrane"/>
    <property type="evidence" value="ECO:0007669"/>
    <property type="project" value="TreeGrafter"/>
</dbReference>
<accession>A0A6B0R540</accession>
<keyword evidence="3" id="KW-1185">Reference proteome</keyword>
<sequence length="237" mass="25779">MCEPWGNPIPKLNCSRKGDGASLPIGDLRTVKREVAGTYLCRATSARGGVTQEVVVNMLSTTYPGKKKPQKVAQNTSTLLGNLRKGKPPAQEELLCDASLHLGRRDPKEQSGSSEESFSGWAVTRSPFPGGRARASLNDPPFPVCRATFLAFLWSPWRQSARPTTGSLRRRGSALGDSRIPSLEGAVAEFVDDRRRRGLKPGAMACGLNAQRRTSQHPAPSPYKYKQNKPGRTPAQI</sequence>
<proteinExistence type="predicted"/>
<protein>
    <recommendedName>
        <fullName evidence="4">Ig-like domain-containing protein</fullName>
    </recommendedName>
</protein>
<dbReference type="Proteomes" id="UP000322234">
    <property type="component" value="Unassembled WGS sequence"/>
</dbReference>
<reference evidence="2" key="1">
    <citation type="submission" date="2019-10" db="EMBL/GenBank/DDBJ databases">
        <title>The sequence and de novo assembly of the wild yak genome.</title>
        <authorList>
            <person name="Liu Y."/>
        </authorList>
    </citation>
    <scope>NUCLEOTIDE SEQUENCE [LARGE SCALE GENOMIC DNA]</scope>
    <source>
        <strain evidence="2">WY2019</strain>
    </source>
</reference>
<evidence type="ECO:0000313" key="2">
    <source>
        <dbReference type="EMBL" id="MXQ84021.1"/>
    </source>
</evidence>
<organism evidence="2 3">
    <name type="scientific">Bos mutus</name>
    <name type="common">wild yak</name>
    <dbReference type="NCBI Taxonomy" id="72004"/>
    <lineage>
        <taxon>Eukaryota</taxon>
        <taxon>Metazoa</taxon>
        <taxon>Chordata</taxon>
        <taxon>Craniata</taxon>
        <taxon>Vertebrata</taxon>
        <taxon>Euteleostomi</taxon>
        <taxon>Mammalia</taxon>
        <taxon>Eutheria</taxon>
        <taxon>Laurasiatheria</taxon>
        <taxon>Artiodactyla</taxon>
        <taxon>Ruminantia</taxon>
        <taxon>Pecora</taxon>
        <taxon>Bovidae</taxon>
        <taxon>Bovinae</taxon>
        <taxon>Bos</taxon>
    </lineage>
</organism>
<dbReference type="InterPro" id="IPR047012">
    <property type="entry name" value="ICAM_VCAM"/>
</dbReference>
<feature type="region of interest" description="Disordered" evidence="1">
    <location>
        <begin position="103"/>
        <end position="123"/>
    </location>
</feature>
<evidence type="ECO:0000313" key="3">
    <source>
        <dbReference type="Proteomes" id="UP000322234"/>
    </source>
</evidence>
<dbReference type="GO" id="GO:0007155">
    <property type="term" value="P:cell adhesion"/>
    <property type="evidence" value="ECO:0007669"/>
    <property type="project" value="InterPro"/>
</dbReference>
<dbReference type="PANTHER" id="PTHR13771:SF18">
    <property type="entry name" value="INTERCELLULAR ADHESION MOLECULE 1"/>
    <property type="match status" value="1"/>
</dbReference>
<comment type="caution">
    <text evidence="2">The sequence shown here is derived from an EMBL/GenBank/DDBJ whole genome shotgun (WGS) entry which is preliminary data.</text>
</comment>
<dbReference type="EMBL" id="VBQZ03000018">
    <property type="protein sequence ID" value="MXQ84021.1"/>
    <property type="molecule type" value="Genomic_DNA"/>
</dbReference>
<evidence type="ECO:0000256" key="1">
    <source>
        <dbReference type="SAM" id="MobiDB-lite"/>
    </source>
</evidence>
<name>A0A6B0R540_9CETA</name>
<dbReference type="GO" id="GO:0005178">
    <property type="term" value="F:integrin binding"/>
    <property type="evidence" value="ECO:0007669"/>
    <property type="project" value="InterPro"/>
</dbReference>
<dbReference type="Gene3D" id="2.60.40.10">
    <property type="entry name" value="Immunoglobulins"/>
    <property type="match status" value="1"/>
</dbReference>
<feature type="compositionally biased region" description="Low complexity" evidence="1">
    <location>
        <begin position="111"/>
        <end position="120"/>
    </location>
</feature>
<dbReference type="PANTHER" id="PTHR13771">
    <property type="entry name" value="INTERCELLULAR ADHESION MOLECULE"/>
    <property type="match status" value="1"/>
</dbReference>
<evidence type="ECO:0008006" key="4">
    <source>
        <dbReference type="Google" id="ProtNLM"/>
    </source>
</evidence>
<gene>
    <name evidence="2" type="ORF">E5288_WYG002440</name>
</gene>
<dbReference type="InterPro" id="IPR013783">
    <property type="entry name" value="Ig-like_fold"/>
</dbReference>